<keyword evidence="11" id="KW-0418">Kinase</keyword>
<organism evidence="27 28">
    <name type="scientific">Ricinus communis</name>
    <name type="common">Castor bean</name>
    <dbReference type="NCBI Taxonomy" id="3988"/>
    <lineage>
        <taxon>Eukaryota</taxon>
        <taxon>Viridiplantae</taxon>
        <taxon>Streptophyta</taxon>
        <taxon>Embryophyta</taxon>
        <taxon>Tracheophyta</taxon>
        <taxon>Spermatophyta</taxon>
        <taxon>Magnoliopsida</taxon>
        <taxon>eudicotyledons</taxon>
        <taxon>Gunneridae</taxon>
        <taxon>Pentapetalae</taxon>
        <taxon>rosids</taxon>
        <taxon>fabids</taxon>
        <taxon>Malpighiales</taxon>
        <taxon>Euphorbiaceae</taxon>
        <taxon>Acalyphoideae</taxon>
        <taxon>Acalypheae</taxon>
        <taxon>Ricinus</taxon>
    </lineage>
</organism>
<keyword evidence="13 21" id="KW-1133">Transmembrane helix</keyword>
<keyword evidence="28" id="KW-1185">Reference proteome</keyword>
<dbReference type="Pfam" id="PF01453">
    <property type="entry name" value="B_lectin"/>
    <property type="match status" value="2"/>
</dbReference>
<dbReference type="GO" id="GO:0004674">
    <property type="term" value="F:protein serine/threonine kinase activity"/>
    <property type="evidence" value="ECO:0000318"/>
    <property type="project" value="GO_Central"/>
</dbReference>
<evidence type="ECO:0000256" key="19">
    <source>
        <dbReference type="ARBA" id="ARBA00048679"/>
    </source>
</evidence>
<keyword evidence="4" id="KW-0723">Serine/threonine-protein kinase</keyword>
<dbReference type="InterPro" id="IPR003609">
    <property type="entry name" value="Pan_app"/>
</dbReference>
<dbReference type="GO" id="GO:0005886">
    <property type="term" value="C:plasma membrane"/>
    <property type="evidence" value="ECO:0000318"/>
    <property type="project" value="GO_Central"/>
</dbReference>
<dbReference type="FunFam" id="2.90.10.10:FF:000001">
    <property type="entry name" value="G-type lectin S-receptor-like serine/threonine-protein kinase"/>
    <property type="match status" value="1"/>
</dbReference>
<sequence>MVWVYLFLLFLSHTSVSGLNTINPSQSVKDGETLVSADGGFELGFFNPNNSENRYLGIWYKEVSAYAVVWVANRETPLTESSGVLSFTKEGILILLDGKNNTIWSSKKAKNSQNPLVQLLDSGNLVVKDGNDSSSDNFLWQSFDSPCDTFLPGMKIGRNFLTGQDWFITSWKSADNPGKGQFSLWIDPDGFPQLVLRNGTSKYYRLGSWNGLYFTGTPQVPQDFLKLEFELTKNGVYYGYEVHGYSKLMTRLFVNRSGFVQRFARVDRTVGWRNIYFAPLDQCDKYDVCGAYMKCNINDNSPNCVCLEGFVFRSPKNWSDGCVRKTPLHCEKGDVFQTYIRLKLPDTSGSWYNTTMSLSECKELCSTNCSCTAYANSNISNGGSGCLLWFGELVDIREYTEGGQEIYIRMSSSKPDQTKNKLIGTTVGAAVLIGMLVVGSLVYIRKKEQRMQGLTKGSHINDYENNAGKEEMELPIFDFTAIVKATDNFSNNNKLGQGGFGPVYKGILTDGQEIAVKRLSKSSGQGLTEFENEVILISKLQHRNLVKLLGYCIQKDEKMLIYEFMPNKSLDFFVFDEMRCKFLDWDLRIHIIDGIARGLLYLHQDSRLRIIHRDLKASNVLLDKDMNPKISDFGMARIFGGDQTEANTNKVAGTYGYMAPEYAVDGLFSMKSDVFSFGVLVLEIISGKKNRGFFHPDHSHNLLGHAWKLLLEGRSLDLVDKMLDSFAASEVLRCIHVGLLCVQQRPEDRPNMSSVVVMLGSENLLPQPKQPGFFTERNIPEVDSSSSKLESLSINEMSTTVLEARSGSWNGMGFTGMPHAKAGSFVRYEFNMSNANDFHFRDGETIASTGGRFELGFFSPENSKMRFVGVWYKNISPQTVVWVANRSSPLSNTMGALNLTSQGILLLTNSTNNFVWSSNVSRTAKDPVAQLLETGNLVVRDKNDTNPDNYLFMSSWKSAEDPDQGKFSLILSHHGYPQLILFEGSEITYRPGSWNGETFTGAGRKANPIFIHRFINNEIEVYYAYEPANAPLVSRFMLNPSGIAQLFKWEDETNKWKVVSTPELDECENYALCGPNANCRTNGYPACACLNGFVPESPTNWKSQEWSDGCIRRTPLVCNDTDRFVKYTGIKLPDTSSSWYDRSIDIKECEVLCLKNCSCTAYANLDIRGGGSGCLLWFNNLMDIRILDGGQDLYVRVAASEIDELRKQRRFGRKQVGLMTGCATFITFILIIFYLWRRNIRKQEMVKKRGGENHKYDDRNEDMGLLTFNLKTISEATNNFSSSNKLGQGGFGPVYKGTLKDGKEVAVKRLSKSSGQGLNEFKNEVILIARLQHRNLVKLLGCCTHEDEKMLIYEYMPNKSLDFFIFDKMRSKLLDWHKRFHIIGGIARGLLYLHQDSRLKIIHRDLKASNILLDNEMNPKISDFGLARIFGADQTEANTNRIVGTYGYMSPEYAMNGHFSIKSDVFSFGVLVLEIISGKKNRDFCHEDHNINLIGHAWKLWIEGTPLELIDECLTDIIDLSQVLRSIHVALLCVQKKPEDRPNMSSAVLMLGSENPLPRPKQPGFFMESPPPEANTTRNNHTSFSANEVTFTILEAR</sequence>
<comment type="caution">
    <text evidence="20">Lacks conserved residue(s) required for the propagation of feature annotation.</text>
</comment>
<dbReference type="InterPro" id="IPR011009">
    <property type="entry name" value="Kinase-like_dom_sf"/>
</dbReference>
<dbReference type="InterPro" id="IPR001245">
    <property type="entry name" value="Ser-Thr/Tyr_kinase_cat_dom"/>
</dbReference>
<evidence type="ECO:0000256" key="14">
    <source>
        <dbReference type="ARBA" id="ARBA00023136"/>
    </source>
</evidence>
<keyword evidence="17" id="KW-0325">Glycoprotein</keyword>
<dbReference type="CDD" id="cd00028">
    <property type="entry name" value="B_lectin"/>
    <property type="match status" value="2"/>
</dbReference>
<feature type="signal peptide" evidence="22">
    <location>
        <begin position="1"/>
        <end position="18"/>
    </location>
</feature>
<dbReference type="InterPro" id="IPR008271">
    <property type="entry name" value="Ser/Thr_kinase_AS"/>
</dbReference>
<gene>
    <name evidence="27" type="ORF">RCOM_1229470</name>
</gene>
<feature type="domain" description="Bulb-type lectin" evidence="25">
    <location>
        <begin position="19"/>
        <end position="140"/>
    </location>
</feature>
<dbReference type="Pfam" id="PF07714">
    <property type="entry name" value="PK_Tyr_Ser-Thr"/>
    <property type="match status" value="2"/>
</dbReference>
<dbReference type="PANTHER" id="PTHR27002">
    <property type="entry name" value="RECEPTOR-LIKE SERINE/THREONINE-PROTEIN KINASE SD1-8"/>
    <property type="match status" value="1"/>
</dbReference>
<keyword evidence="6 27" id="KW-0808">Transferase</keyword>
<evidence type="ECO:0000256" key="16">
    <source>
        <dbReference type="ARBA" id="ARBA00023170"/>
    </source>
</evidence>
<dbReference type="Gene3D" id="1.10.510.10">
    <property type="entry name" value="Transferase(Phosphotransferase) domain 1"/>
    <property type="match status" value="2"/>
</dbReference>
<dbReference type="InterPro" id="IPR000858">
    <property type="entry name" value="S_locus_glycoprot_dom"/>
</dbReference>
<comment type="catalytic activity">
    <reaction evidence="18">
        <text>L-threonyl-[protein] + ATP = O-phospho-L-threonyl-[protein] + ADP + H(+)</text>
        <dbReference type="Rhea" id="RHEA:46608"/>
        <dbReference type="Rhea" id="RHEA-COMP:11060"/>
        <dbReference type="Rhea" id="RHEA-COMP:11605"/>
        <dbReference type="ChEBI" id="CHEBI:15378"/>
        <dbReference type="ChEBI" id="CHEBI:30013"/>
        <dbReference type="ChEBI" id="CHEBI:30616"/>
        <dbReference type="ChEBI" id="CHEBI:61977"/>
        <dbReference type="ChEBI" id="CHEBI:456216"/>
        <dbReference type="EC" id="2.7.11.1"/>
    </reaction>
</comment>
<evidence type="ECO:0000256" key="17">
    <source>
        <dbReference type="ARBA" id="ARBA00023180"/>
    </source>
</evidence>
<dbReference type="InterPro" id="IPR021820">
    <property type="entry name" value="S-locus_recpt_kinase_C"/>
</dbReference>
<keyword evidence="9" id="KW-0430">Lectin</keyword>
<dbReference type="Pfam" id="PF00954">
    <property type="entry name" value="S_locus_glycop"/>
    <property type="match status" value="2"/>
</dbReference>
<dbReference type="GO" id="GO:0106310">
    <property type="term" value="F:protein serine kinase activity"/>
    <property type="evidence" value="ECO:0007669"/>
    <property type="project" value="RHEA"/>
</dbReference>
<dbReference type="EC" id="2.7.11.1" evidence="2"/>
<feature type="domain" description="Apple" evidence="26">
    <location>
        <begin position="330"/>
        <end position="411"/>
    </location>
</feature>
<keyword evidence="20" id="KW-0245">EGF-like domain</keyword>
<protein>
    <recommendedName>
        <fullName evidence="2">non-specific serine/threonine protein kinase</fullName>
        <ecNumber evidence="2">2.7.11.1</ecNumber>
    </recommendedName>
</protein>
<keyword evidence="12" id="KW-0067">ATP-binding</keyword>
<dbReference type="FunFam" id="1.10.510.10:FF:000060">
    <property type="entry name" value="G-type lectin S-receptor-like serine/threonine-protein kinase"/>
    <property type="match status" value="2"/>
</dbReference>
<feature type="domain" description="Apple" evidence="26">
    <location>
        <begin position="1118"/>
        <end position="1198"/>
    </location>
</feature>
<accession>B9SSC0</accession>
<keyword evidence="10" id="KW-0547">Nucleotide-binding</keyword>
<feature type="transmembrane region" description="Helical" evidence="21">
    <location>
        <begin position="422"/>
        <end position="444"/>
    </location>
</feature>
<dbReference type="PROSITE" id="PS50948">
    <property type="entry name" value="PAN"/>
    <property type="match status" value="2"/>
</dbReference>
<dbReference type="GO" id="GO:0030246">
    <property type="term" value="F:carbohydrate binding"/>
    <property type="evidence" value="ECO:0007669"/>
    <property type="project" value="UniProtKB-KW"/>
</dbReference>
<evidence type="ECO:0000256" key="21">
    <source>
        <dbReference type="SAM" id="Phobius"/>
    </source>
</evidence>
<evidence type="ECO:0000256" key="13">
    <source>
        <dbReference type="ARBA" id="ARBA00022989"/>
    </source>
</evidence>
<reference evidence="28" key="1">
    <citation type="journal article" date="2010" name="Nat. Biotechnol.">
        <title>Draft genome sequence of the oilseed species Ricinus communis.</title>
        <authorList>
            <person name="Chan A.P."/>
            <person name="Crabtree J."/>
            <person name="Zhao Q."/>
            <person name="Lorenzi H."/>
            <person name="Orvis J."/>
            <person name="Puiu D."/>
            <person name="Melake-Berhan A."/>
            <person name="Jones K.M."/>
            <person name="Redman J."/>
            <person name="Chen G."/>
            <person name="Cahoon E.B."/>
            <person name="Gedil M."/>
            <person name="Stanke M."/>
            <person name="Haas B.J."/>
            <person name="Wortman J.R."/>
            <person name="Fraser-Liggett C.M."/>
            <person name="Ravel J."/>
            <person name="Rabinowicz P.D."/>
        </authorList>
    </citation>
    <scope>NUCLEOTIDE SEQUENCE [LARGE SCALE GENOMIC DNA]</scope>
    <source>
        <strain evidence="28">cv. Hale</strain>
    </source>
</reference>
<dbReference type="FunCoup" id="B9SSC0">
    <property type="interactions" value="116"/>
</dbReference>
<dbReference type="SUPFAM" id="SSF56112">
    <property type="entry name" value="Protein kinase-like (PK-like)"/>
    <property type="match status" value="2"/>
</dbReference>
<evidence type="ECO:0000259" key="25">
    <source>
        <dbReference type="PROSITE" id="PS50927"/>
    </source>
</evidence>
<keyword evidence="8 22" id="KW-0732">Signal</keyword>
<dbReference type="GO" id="GO:0006955">
    <property type="term" value="P:immune response"/>
    <property type="evidence" value="ECO:0000318"/>
    <property type="project" value="GO_Central"/>
</dbReference>
<evidence type="ECO:0000256" key="4">
    <source>
        <dbReference type="ARBA" id="ARBA00022527"/>
    </source>
</evidence>
<evidence type="ECO:0000256" key="1">
    <source>
        <dbReference type="ARBA" id="ARBA00004251"/>
    </source>
</evidence>
<evidence type="ECO:0000313" key="28">
    <source>
        <dbReference type="Proteomes" id="UP000008311"/>
    </source>
</evidence>
<dbReference type="SUPFAM" id="SSF51110">
    <property type="entry name" value="alpha-D-mannose-specific plant lectins"/>
    <property type="match status" value="2"/>
</dbReference>
<dbReference type="Gene3D" id="2.90.10.10">
    <property type="entry name" value="Bulb-type lectin domain"/>
    <property type="match status" value="2"/>
</dbReference>
<evidence type="ECO:0000256" key="2">
    <source>
        <dbReference type="ARBA" id="ARBA00012513"/>
    </source>
</evidence>
<dbReference type="PROSITE" id="PS50011">
    <property type="entry name" value="PROTEIN_KINASE_DOM"/>
    <property type="match status" value="2"/>
</dbReference>
<feature type="domain" description="EGF-like" evidence="24">
    <location>
        <begin position="1063"/>
        <end position="1099"/>
    </location>
</feature>
<dbReference type="CDD" id="cd14066">
    <property type="entry name" value="STKc_IRAK"/>
    <property type="match status" value="2"/>
</dbReference>
<keyword evidence="14 21" id="KW-0472">Membrane</keyword>
<dbReference type="Pfam" id="PF11883">
    <property type="entry name" value="DUF3403"/>
    <property type="match status" value="2"/>
</dbReference>
<keyword evidence="16" id="KW-0675">Receptor</keyword>
<dbReference type="InterPro" id="IPR036426">
    <property type="entry name" value="Bulb-type_lectin_dom_sf"/>
</dbReference>
<evidence type="ECO:0000256" key="18">
    <source>
        <dbReference type="ARBA" id="ARBA00047899"/>
    </source>
</evidence>
<dbReference type="eggNOG" id="ENOG502QSWF">
    <property type="taxonomic scope" value="Eukaryota"/>
</dbReference>
<dbReference type="SMART" id="SM00473">
    <property type="entry name" value="PAN_AP"/>
    <property type="match status" value="2"/>
</dbReference>
<dbReference type="Pfam" id="PF08276">
    <property type="entry name" value="PAN_2"/>
    <property type="match status" value="2"/>
</dbReference>
<feature type="domain" description="Bulb-type lectin" evidence="25">
    <location>
        <begin position="831"/>
        <end position="952"/>
    </location>
</feature>
<dbReference type="Proteomes" id="UP000008311">
    <property type="component" value="Unassembled WGS sequence"/>
</dbReference>
<dbReference type="GO" id="GO:0007165">
    <property type="term" value="P:signal transduction"/>
    <property type="evidence" value="ECO:0000318"/>
    <property type="project" value="GO_Central"/>
</dbReference>
<dbReference type="GO" id="GO:0005524">
    <property type="term" value="F:ATP binding"/>
    <property type="evidence" value="ECO:0007669"/>
    <property type="project" value="UniProtKB-KW"/>
</dbReference>
<dbReference type="InParanoid" id="B9SSC0"/>
<dbReference type="Gene3D" id="3.30.200.20">
    <property type="entry name" value="Phosphorylase Kinase, domain 1"/>
    <property type="match status" value="2"/>
</dbReference>
<evidence type="ECO:0000256" key="15">
    <source>
        <dbReference type="ARBA" id="ARBA00023157"/>
    </source>
</evidence>
<evidence type="ECO:0000256" key="12">
    <source>
        <dbReference type="ARBA" id="ARBA00022840"/>
    </source>
</evidence>
<dbReference type="PROSITE" id="PS50026">
    <property type="entry name" value="EGF_3"/>
    <property type="match status" value="1"/>
</dbReference>
<evidence type="ECO:0000256" key="7">
    <source>
        <dbReference type="ARBA" id="ARBA00022692"/>
    </source>
</evidence>
<dbReference type="PANTHER" id="PTHR27002:SF825">
    <property type="entry name" value="RECEPTOR-LIKE SERINE_THREONINE-PROTEIN KINASE"/>
    <property type="match status" value="1"/>
</dbReference>
<dbReference type="FunFam" id="3.50.4.10:FF:000002">
    <property type="entry name" value="G-type lectin S-receptor-like serine/threonine-protein kinase"/>
    <property type="match status" value="2"/>
</dbReference>
<evidence type="ECO:0000313" key="27">
    <source>
        <dbReference type="EMBL" id="EEF33513.1"/>
    </source>
</evidence>
<comment type="catalytic activity">
    <reaction evidence="19">
        <text>L-seryl-[protein] + ATP = O-phospho-L-seryl-[protein] + ADP + H(+)</text>
        <dbReference type="Rhea" id="RHEA:17989"/>
        <dbReference type="Rhea" id="RHEA-COMP:9863"/>
        <dbReference type="Rhea" id="RHEA-COMP:11604"/>
        <dbReference type="ChEBI" id="CHEBI:15378"/>
        <dbReference type="ChEBI" id="CHEBI:29999"/>
        <dbReference type="ChEBI" id="CHEBI:30616"/>
        <dbReference type="ChEBI" id="CHEBI:83421"/>
        <dbReference type="ChEBI" id="CHEBI:456216"/>
        <dbReference type="EC" id="2.7.11.1"/>
    </reaction>
</comment>
<comment type="subcellular location">
    <subcellularLocation>
        <location evidence="1">Cell membrane</location>
        <topology evidence="1">Single-pass type I membrane protein</topology>
    </subcellularLocation>
</comment>
<name>B9SSC0_RICCO</name>
<dbReference type="GO" id="GO:0048544">
    <property type="term" value="P:recognition of pollen"/>
    <property type="evidence" value="ECO:0007669"/>
    <property type="project" value="InterPro"/>
</dbReference>
<feature type="domain" description="Protein kinase" evidence="23">
    <location>
        <begin position="489"/>
        <end position="765"/>
    </location>
</feature>
<evidence type="ECO:0000256" key="5">
    <source>
        <dbReference type="ARBA" id="ARBA00022553"/>
    </source>
</evidence>
<evidence type="ECO:0000259" key="23">
    <source>
        <dbReference type="PROSITE" id="PS50011"/>
    </source>
</evidence>
<evidence type="ECO:0000259" key="26">
    <source>
        <dbReference type="PROSITE" id="PS50948"/>
    </source>
</evidence>
<evidence type="ECO:0000256" key="9">
    <source>
        <dbReference type="ARBA" id="ARBA00022734"/>
    </source>
</evidence>
<evidence type="ECO:0000256" key="10">
    <source>
        <dbReference type="ARBA" id="ARBA00022741"/>
    </source>
</evidence>
<feature type="transmembrane region" description="Helical" evidence="21">
    <location>
        <begin position="1216"/>
        <end position="1236"/>
    </location>
</feature>
<dbReference type="SMART" id="SM00108">
    <property type="entry name" value="B_lectin"/>
    <property type="match status" value="2"/>
</dbReference>
<dbReference type="PROSITE" id="PS00108">
    <property type="entry name" value="PROTEIN_KINASE_ST"/>
    <property type="match status" value="2"/>
</dbReference>
<dbReference type="PROSITE" id="PS50927">
    <property type="entry name" value="BULB_LECTIN"/>
    <property type="match status" value="2"/>
</dbReference>
<evidence type="ECO:0000256" key="3">
    <source>
        <dbReference type="ARBA" id="ARBA00022475"/>
    </source>
</evidence>
<feature type="domain" description="Protein kinase" evidence="23">
    <location>
        <begin position="1280"/>
        <end position="1565"/>
    </location>
</feature>
<dbReference type="Gene3D" id="3.50.4.10">
    <property type="entry name" value="Hepatocyte Growth Factor"/>
    <property type="match status" value="2"/>
</dbReference>
<keyword evidence="3" id="KW-1003">Cell membrane</keyword>
<keyword evidence="7 21" id="KW-0812">Transmembrane</keyword>
<feature type="chain" id="PRO_5002892034" description="non-specific serine/threonine protein kinase" evidence="22">
    <location>
        <begin position="19"/>
        <end position="1597"/>
    </location>
</feature>
<dbReference type="InterPro" id="IPR000719">
    <property type="entry name" value="Prot_kinase_dom"/>
</dbReference>
<proteinExistence type="predicted"/>
<dbReference type="FunFam" id="3.30.200.20:FF:000195">
    <property type="entry name" value="G-type lectin S-receptor-like serine/threonine-protein kinase"/>
    <property type="match status" value="1"/>
</dbReference>
<evidence type="ECO:0000259" key="24">
    <source>
        <dbReference type="PROSITE" id="PS50026"/>
    </source>
</evidence>
<dbReference type="CDD" id="cd01098">
    <property type="entry name" value="PAN_AP_plant"/>
    <property type="match status" value="2"/>
</dbReference>
<evidence type="ECO:0000256" key="22">
    <source>
        <dbReference type="SAM" id="SignalP"/>
    </source>
</evidence>
<keyword evidence="5" id="KW-0597">Phosphoprotein</keyword>
<dbReference type="InterPro" id="IPR001480">
    <property type="entry name" value="Bulb-type_lectin_dom"/>
</dbReference>
<keyword evidence="15" id="KW-1015">Disulfide bond</keyword>
<dbReference type="FunFam" id="3.30.200.20:FF:000330">
    <property type="entry name" value="G-type lectin S-receptor-like serine/threonine-protein kinase At4g03230"/>
    <property type="match status" value="1"/>
</dbReference>
<evidence type="ECO:0000256" key="6">
    <source>
        <dbReference type="ARBA" id="ARBA00022679"/>
    </source>
</evidence>
<dbReference type="InterPro" id="IPR000742">
    <property type="entry name" value="EGF"/>
</dbReference>
<dbReference type="EMBL" id="EQ974111">
    <property type="protein sequence ID" value="EEF33513.1"/>
    <property type="molecule type" value="Genomic_DNA"/>
</dbReference>
<evidence type="ECO:0000256" key="8">
    <source>
        <dbReference type="ARBA" id="ARBA00022729"/>
    </source>
</evidence>
<evidence type="ECO:0000256" key="20">
    <source>
        <dbReference type="PROSITE-ProRule" id="PRU00076"/>
    </source>
</evidence>
<evidence type="ECO:0000256" key="11">
    <source>
        <dbReference type="ARBA" id="ARBA00022777"/>
    </source>
</evidence>
<dbReference type="FunFam" id="2.90.10.10:FF:000004">
    <property type="entry name" value="G-type lectin S-receptor-like serine/threonine-protein kinase"/>
    <property type="match status" value="1"/>
</dbReference>
<dbReference type="SMART" id="SM00220">
    <property type="entry name" value="S_TKc"/>
    <property type="match status" value="2"/>
</dbReference>